<dbReference type="CDD" id="cd01335">
    <property type="entry name" value="Radical_SAM"/>
    <property type="match status" value="1"/>
</dbReference>
<protein>
    <recommendedName>
        <fullName evidence="3">Radical SAM protein</fullName>
    </recommendedName>
</protein>
<dbReference type="PANTHER" id="PTHR37822:SF2">
    <property type="entry name" value="SPORE PHOTOPRODUCT LYASE"/>
    <property type="match status" value="1"/>
</dbReference>
<dbReference type="AlphaFoldDB" id="A0A3D8P2U2"/>
<dbReference type="GO" id="GO:0003913">
    <property type="term" value="F:DNA photolyase activity"/>
    <property type="evidence" value="ECO:0007669"/>
    <property type="project" value="TreeGrafter"/>
</dbReference>
<evidence type="ECO:0008006" key="3">
    <source>
        <dbReference type="Google" id="ProtNLM"/>
    </source>
</evidence>
<dbReference type="Gene3D" id="3.80.30.30">
    <property type="match status" value="1"/>
</dbReference>
<proteinExistence type="predicted"/>
<keyword evidence="2" id="KW-1185">Reference proteome</keyword>
<dbReference type="InterPro" id="IPR058240">
    <property type="entry name" value="rSAM_sf"/>
</dbReference>
<dbReference type="SUPFAM" id="SSF102114">
    <property type="entry name" value="Radical SAM enzymes"/>
    <property type="match status" value="1"/>
</dbReference>
<evidence type="ECO:0000313" key="1">
    <source>
        <dbReference type="EMBL" id="RDV80747.1"/>
    </source>
</evidence>
<dbReference type="GO" id="GO:1904047">
    <property type="term" value="F:S-adenosyl-L-methionine binding"/>
    <property type="evidence" value="ECO:0007669"/>
    <property type="project" value="TreeGrafter"/>
</dbReference>
<name>A0A3D8P2U2_9THEO</name>
<dbReference type="EMBL" id="QSLN01000030">
    <property type="protein sequence ID" value="RDV80747.1"/>
    <property type="molecule type" value="Genomic_DNA"/>
</dbReference>
<organism evidence="1 2">
    <name type="scientific">Ammonifex thiophilus</name>
    <dbReference type="NCBI Taxonomy" id="444093"/>
    <lineage>
        <taxon>Bacteria</taxon>
        <taxon>Bacillati</taxon>
        <taxon>Bacillota</taxon>
        <taxon>Clostridia</taxon>
        <taxon>Thermoanaerobacterales</taxon>
        <taxon>Thermoanaerobacteraceae</taxon>
        <taxon>Ammonifex</taxon>
    </lineage>
</organism>
<dbReference type="GO" id="GO:0042601">
    <property type="term" value="C:endospore-forming forespore"/>
    <property type="evidence" value="ECO:0007669"/>
    <property type="project" value="TreeGrafter"/>
</dbReference>
<dbReference type="InterPro" id="IPR049539">
    <property type="entry name" value="SPL"/>
</dbReference>
<dbReference type="Proteomes" id="UP000256329">
    <property type="component" value="Unassembled WGS sequence"/>
</dbReference>
<evidence type="ECO:0000313" key="2">
    <source>
        <dbReference type="Proteomes" id="UP000256329"/>
    </source>
</evidence>
<dbReference type="Gene3D" id="3.40.50.12110">
    <property type="match status" value="1"/>
</dbReference>
<dbReference type="GO" id="GO:0051539">
    <property type="term" value="F:4 iron, 4 sulfur cluster binding"/>
    <property type="evidence" value="ECO:0007669"/>
    <property type="project" value="TreeGrafter"/>
</dbReference>
<dbReference type="OrthoDB" id="9783671at2"/>
<dbReference type="PANTHER" id="PTHR37822">
    <property type="entry name" value="SPORE PHOTOPRODUCT LYASE-RELATED"/>
    <property type="match status" value="1"/>
</dbReference>
<reference evidence="1 2" key="1">
    <citation type="submission" date="2018-08" db="EMBL/GenBank/DDBJ databases">
        <title>Form III RuBisCO-mediated autotrophy in Thermodesulfobium bacteria.</title>
        <authorList>
            <person name="Toshchakov S.V."/>
            <person name="Kublanov I.V."/>
            <person name="Frolov E."/>
            <person name="Bonch-Osmolovskaya E.A."/>
            <person name="Tourova T.P."/>
            <person name="Chernych N.A."/>
            <person name="Lebedinsky A.V."/>
        </authorList>
    </citation>
    <scope>NUCLEOTIDE SEQUENCE [LARGE SCALE GENOMIC DNA]</scope>
    <source>
        <strain evidence="1 2">SR</strain>
    </source>
</reference>
<accession>A0A3D8P2U2</accession>
<dbReference type="RefSeq" id="WP_115793425.1">
    <property type="nucleotide sequence ID" value="NZ_QSLN01000030.1"/>
</dbReference>
<gene>
    <name evidence="1" type="ORF">DXX99_10475</name>
</gene>
<sequence>MASKAGKKLAGTDLPDLVFRRRKSPFVRLFTKTPPGVVCPHFYELILSNGCPYDCAYCYLRLTFRGNKHPVLFTNPWEEVQRELDACGDGVFSTGELADSLAVVPPLLAPAVEYFRTKPGKYLLLTTKSCNTAFFKGLKPTPQVIVSFSVNAPEVAERLERLAPPPLARLRAAAKLMDWGWRVRIRLDPIVWGGDLFSYRSVCREVRALGAERITVGTLRQYPGLFRFAPGAPRKGLHKASDGRMRYPLSVRLGVYEQIAEWLGIRPALCKETEEVWQALGWTFCGCNCTV</sequence>
<comment type="caution">
    <text evidence="1">The sequence shown here is derived from an EMBL/GenBank/DDBJ whole genome shotgun (WGS) entry which is preliminary data.</text>
</comment>